<protein>
    <submittedName>
        <fullName evidence="2">FkbM family methyltransferase</fullName>
    </submittedName>
</protein>
<dbReference type="GO" id="GO:0032259">
    <property type="term" value="P:methylation"/>
    <property type="evidence" value="ECO:0007669"/>
    <property type="project" value="UniProtKB-KW"/>
</dbReference>
<name>A0AAV3UH57_9EURY</name>
<evidence type="ECO:0000259" key="1">
    <source>
        <dbReference type="Pfam" id="PF05050"/>
    </source>
</evidence>
<keyword evidence="2" id="KW-0489">Methyltransferase</keyword>
<dbReference type="PANTHER" id="PTHR34203:SF15">
    <property type="entry name" value="SLL1173 PROTEIN"/>
    <property type="match status" value="1"/>
</dbReference>
<gene>
    <name evidence="2" type="ORF">GCM10025751_24420</name>
</gene>
<dbReference type="Pfam" id="PF05050">
    <property type="entry name" value="Methyltransf_21"/>
    <property type="match status" value="1"/>
</dbReference>
<organism evidence="2 3">
    <name type="scientific">Haladaptatus pallidirubidus</name>
    <dbReference type="NCBI Taxonomy" id="1008152"/>
    <lineage>
        <taxon>Archaea</taxon>
        <taxon>Methanobacteriati</taxon>
        <taxon>Methanobacteriota</taxon>
        <taxon>Stenosarchaea group</taxon>
        <taxon>Halobacteria</taxon>
        <taxon>Halobacteriales</taxon>
        <taxon>Haladaptataceae</taxon>
        <taxon>Haladaptatus</taxon>
    </lineage>
</organism>
<dbReference type="Proteomes" id="UP001501729">
    <property type="component" value="Unassembled WGS sequence"/>
</dbReference>
<dbReference type="InterPro" id="IPR006342">
    <property type="entry name" value="FkbM_mtfrase"/>
</dbReference>
<comment type="caution">
    <text evidence="2">The sequence shown here is derived from an EMBL/GenBank/DDBJ whole genome shotgun (WGS) entry which is preliminary data.</text>
</comment>
<dbReference type="NCBIfam" id="TIGR01444">
    <property type="entry name" value="fkbM_fam"/>
    <property type="match status" value="1"/>
</dbReference>
<dbReference type="EMBL" id="BAABKX010000008">
    <property type="protein sequence ID" value="GAA5050399.1"/>
    <property type="molecule type" value="Genomic_DNA"/>
</dbReference>
<evidence type="ECO:0000313" key="2">
    <source>
        <dbReference type="EMBL" id="GAA5050399.1"/>
    </source>
</evidence>
<accession>A0AAV3UH57</accession>
<sequence length="269" mass="30063">MLDLERRATRSHLWDFCERVGIAPVLATLYWHTKLGLHLWSATVSIGDHTATFATDTRTEYQRVNSLVGELPVIEALLTDVRESDVVFDIGANIGTHTCFVGKSLESGRVIAFEPMPMNAARLRHNLSANLPASKWEVAEFALSNEDGSGTLAVKGQRYGEGKHSLSSDGELKIDVFRGETLIEEDRYPAPDILKIDVEGAELQVLKGFGERLSDVRVIYVELHHDLSVEYGTSTAEIETYLRDHGFEIDRLNDRTDAYHIRALNSAHD</sequence>
<evidence type="ECO:0000313" key="3">
    <source>
        <dbReference type="Proteomes" id="UP001501729"/>
    </source>
</evidence>
<keyword evidence="2" id="KW-0808">Transferase</keyword>
<dbReference type="GO" id="GO:0008168">
    <property type="term" value="F:methyltransferase activity"/>
    <property type="evidence" value="ECO:0007669"/>
    <property type="project" value="UniProtKB-KW"/>
</dbReference>
<dbReference type="AlphaFoldDB" id="A0AAV3UH57"/>
<feature type="domain" description="Methyltransferase FkbM" evidence="1">
    <location>
        <begin position="89"/>
        <end position="248"/>
    </location>
</feature>
<dbReference type="InterPro" id="IPR029063">
    <property type="entry name" value="SAM-dependent_MTases_sf"/>
</dbReference>
<proteinExistence type="predicted"/>
<dbReference type="SUPFAM" id="SSF53335">
    <property type="entry name" value="S-adenosyl-L-methionine-dependent methyltransferases"/>
    <property type="match status" value="1"/>
</dbReference>
<reference evidence="2 3" key="1">
    <citation type="journal article" date="2019" name="Int. J. Syst. Evol. Microbiol.">
        <title>The Global Catalogue of Microorganisms (GCM) 10K type strain sequencing project: providing services to taxonomists for standard genome sequencing and annotation.</title>
        <authorList>
            <consortium name="The Broad Institute Genomics Platform"/>
            <consortium name="The Broad Institute Genome Sequencing Center for Infectious Disease"/>
            <person name="Wu L."/>
            <person name="Ma J."/>
        </authorList>
    </citation>
    <scope>NUCLEOTIDE SEQUENCE [LARGE SCALE GENOMIC DNA]</scope>
    <source>
        <strain evidence="2 3">JCM 17504</strain>
    </source>
</reference>
<dbReference type="PANTHER" id="PTHR34203">
    <property type="entry name" value="METHYLTRANSFERASE, FKBM FAMILY PROTEIN"/>
    <property type="match status" value="1"/>
</dbReference>
<dbReference type="Gene3D" id="3.40.50.150">
    <property type="entry name" value="Vaccinia Virus protein VP39"/>
    <property type="match status" value="1"/>
</dbReference>
<keyword evidence="3" id="KW-1185">Reference proteome</keyword>
<dbReference type="InterPro" id="IPR052514">
    <property type="entry name" value="SAM-dependent_MTase"/>
</dbReference>